<reference evidence="2" key="1">
    <citation type="journal article" date="2020" name="Int. J. Syst. Evol. Microbiol.">
        <title>Capnocytophaga felis sp. nov. isolated from the feline oral cavity.</title>
        <authorList>
            <person name="Suzuki M."/>
            <person name="Umeda K."/>
            <person name="Kimura M."/>
            <person name="Imaoka K."/>
            <person name="Morikawa S."/>
            <person name="Maeda K."/>
        </authorList>
    </citation>
    <scope>NUCLEOTIDE SEQUENCE [LARGE SCALE GENOMIC DNA]</scope>
    <source>
        <strain evidence="2">KC07070</strain>
    </source>
</reference>
<dbReference type="SUPFAM" id="SSF56935">
    <property type="entry name" value="Porins"/>
    <property type="match status" value="1"/>
</dbReference>
<dbReference type="Gene3D" id="2.40.160.60">
    <property type="entry name" value="Outer membrane protein transport protein (OMPP1/FadL/TodX)"/>
    <property type="match status" value="1"/>
</dbReference>
<name>A0A5M4B911_9FLAO</name>
<sequence length="447" mass="49854">MPFWSGKKEIDNKRTLVLLYMNKKIFLFVFALFSVVYTVSSQQTTESPYSYYGIGELNPKGTVEEKAMGGIGIFADSTRVNMQNPATLSHLKLTAFSGGASFDYKKIVSNVTKIGTNSTSVDYIALGFPIIEKLGFAVGLVPFSSVGYKLASRQTIDGVAQLNQFEGKGNVNQFFISSGYEIYKGLSFGASLKFNFGKIEMKDMLKISNVDFYTQEDSKSSLRGVSANVGLHYTKALKNKLRISSSLVFTPESKLNSENERMISTFGNANAGNNSNLIVKETQVKNLEAIGLKETKLTLPSQFEVGFGIGKDLQWFAGVAYTHSNTEKFSNPFLSATNVNYENGYKIALGGFYVPQYNSISSYWKRVTYRAGFRYEKTGIMLNNQSIDDFGISFGLSFPVRGFSNLTTGFEFGQKGTLKQNLIKENYFNLKIGITLNDKWFQRTKYQ</sequence>
<proteinExistence type="predicted"/>
<dbReference type="EMBL" id="BLBC01000008">
    <property type="protein sequence ID" value="GET46101.1"/>
    <property type="molecule type" value="Genomic_DNA"/>
</dbReference>
<evidence type="ECO:0000313" key="2">
    <source>
        <dbReference type="Proteomes" id="UP000398217"/>
    </source>
</evidence>
<gene>
    <name evidence="1" type="ORF">RCZ01_14030</name>
</gene>
<accession>A0A5M4B911</accession>
<dbReference type="Proteomes" id="UP000398217">
    <property type="component" value="Unassembled WGS sequence"/>
</dbReference>
<protein>
    <submittedName>
        <fullName evidence="1">Membrane protein</fullName>
    </submittedName>
</protein>
<comment type="caution">
    <text evidence="1">The sequence shown here is derived from an EMBL/GenBank/DDBJ whole genome shotgun (WGS) entry which is preliminary data.</text>
</comment>
<organism evidence="1 2">
    <name type="scientific">Capnocytophaga felis</name>
    <dbReference type="NCBI Taxonomy" id="2267611"/>
    <lineage>
        <taxon>Bacteria</taxon>
        <taxon>Pseudomonadati</taxon>
        <taxon>Bacteroidota</taxon>
        <taxon>Flavobacteriia</taxon>
        <taxon>Flavobacteriales</taxon>
        <taxon>Flavobacteriaceae</taxon>
        <taxon>Capnocytophaga</taxon>
    </lineage>
</organism>
<dbReference type="AlphaFoldDB" id="A0A5M4B911"/>
<evidence type="ECO:0000313" key="1">
    <source>
        <dbReference type="EMBL" id="GET46101.1"/>
    </source>
</evidence>
<keyword evidence="2" id="KW-1185">Reference proteome</keyword>